<dbReference type="Pfam" id="PF20629">
    <property type="entry name" value="GD_AH_C"/>
    <property type="match status" value="1"/>
</dbReference>
<proteinExistence type="inferred from homology"/>
<comment type="caution">
    <text evidence="5">The sequence shown here is derived from an EMBL/GenBank/DDBJ whole genome shotgun (WGS) entry which is preliminary data.</text>
</comment>
<evidence type="ECO:0000256" key="1">
    <source>
        <dbReference type="ARBA" id="ARBA00010986"/>
    </source>
</evidence>
<gene>
    <name evidence="5" type="ORF">J6TS1_16860</name>
</gene>
<dbReference type="PANTHER" id="PTHR30536:SF5">
    <property type="entry name" value="ALTRONATE DEHYDRATASE"/>
    <property type="match status" value="1"/>
</dbReference>
<evidence type="ECO:0000313" key="5">
    <source>
        <dbReference type="EMBL" id="GIN95816.1"/>
    </source>
</evidence>
<dbReference type="Proteomes" id="UP000680670">
    <property type="component" value="Unassembled WGS sequence"/>
</dbReference>
<evidence type="ECO:0000259" key="3">
    <source>
        <dbReference type="Pfam" id="PF04295"/>
    </source>
</evidence>
<evidence type="ECO:0000313" key="6">
    <source>
        <dbReference type="Proteomes" id="UP000680670"/>
    </source>
</evidence>
<accession>A0ABQ4KW29</accession>
<dbReference type="InterPro" id="IPR007392">
    <property type="entry name" value="GD_AH_second"/>
</dbReference>
<feature type="domain" description="D-galactarate/Altronate dehydratase second" evidence="3">
    <location>
        <begin position="8"/>
        <end position="131"/>
    </location>
</feature>
<comment type="similarity">
    <text evidence="1">Belongs to the UxaA family.</text>
</comment>
<sequence length="385" mass="42004">MRPITFNGFRRTNGAVGIRNHVAIIPVDGLANLAAKHVAHIAHGSEAFVHPFGELQFGLDLELTFKTVIGIGSNPNVAAAVVIGQEPEWTKIVAQGIAETGKPVAYFTIERYGDLATIEKATRKAIEFVQYSSELQREEIPISELVISIKCSESDPTSGHGSNPILGKTVEMLLDMGTTIIFGETTELTGAEHTIASRFKNQIEQEKFWQVYNEYIGFLKSQHAHLLGSQPTQGNIRGGLTTIEEKAWGNIQKIGQAMIEGVLHTADSPPGKGLWFMNTSASAVEVATVFAAAGATLQIITTGQGNIVGNPVTPVIKMSANPLTVSTMSEHIDLDVKETLYRTKTFEQCKEMLMDLLIRTVNGRLTKSEVLGHRDFLPPKLYRNP</sequence>
<evidence type="ECO:0000259" key="4">
    <source>
        <dbReference type="Pfam" id="PF20629"/>
    </source>
</evidence>
<name>A0ABQ4KW29_SIMTE</name>
<organism evidence="5 6">
    <name type="scientific">Siminovitchia terrae</name>
    <name type="common">Bacillus terrae</name>
    <dbReference type="NCBI Taxonomy" id="1914933"/>
    <lineage>
        <taxon>Bacteria</taxon>
        <taxon>Bacillati</taxon>
        <taxon>Bacillota</taxon>
        <taxon>Bacilli</taxon>
        <taxon>Bacillales</taxon>
        <taxon>Bacillaceae</taxon>
        <taxon>Siminovitchia</taxon>
    </lineage>
</organism>
<evidence type="ECO:0000256" key="2">
    <source>
        <dbReference type="ARBA" id="ARBA00023239"/>
    </source>
</evidence>
<reference evidence="5 6" key="1">
    <citation type="submission" date="2021-03" db="EMBL/GenBank/DDBJ databases">
        <title>Antimicrobial resistance genes in bacteria isolated from Japanese honey, and their potential for conferring macrolide and lincosamide resistance in the American foulbrood pathogen Paenibacillus larvae.</title>
        <authorList>
            <person name="Okamoto M."/>
            <person name="Kumagai M."/>
            <person name="Kanamori H."/>
            <person name="Takamatsu D."/>
        </authorList>
    </citation>
    <scope>NUCLEOTIDE SEQUENCE [LARGE SCALE GENOMIC DNA]</scope>
    <source>
        <strain evidence="5 6">J6TS1</strain>
    </source>
</reference>
<dbReference type="PANTHER" id="PTHR30536">
    <property type="entry name" value="ALTRONATE/GALACTARATE DEHYDRATASE"/>
    <property type="match status" value="1"/>
</dbReference>
<feature type="domain" description="D-galactarate/Altronate dehydratase C-terminal" evidence="4">
    <location>
        <begin position="142"/>
        <end position="382"/>
    </location>
</feature>
<dbReference type="InterPro" id="IPR052172">
    <property type="entry name" value="UxaA_altronate/galactarate_dh"/>
</dbReference>
<dbReference type="EMBL" id="BORJ01000003">
    <property type="protein sequence ID" value="GIN95816.1"/>
    <property type="molecule type" value="Genomic_DNA"/>
</dbReference>
<keyword evidence="6" id="KW-1185">Reference proteome</keyword>
<keyword evidence="2" id="KW-0456">Lyase</keyword>
<protein>
    <submittedName>
        <fullName evidence="5">Galactarate dehydratase</fullName>
    </submittedName>
</protein>
<dbReference type="InterPro" id="IPR048332">
    <property type="entry name" value="GD_AH_C"/>
</dbReference>
<dbReference type="RefSeq" id="WP_212950724.1">
    <property type="nucleotide sequence ID" value="NZ_BORI01000018.1"/>
</dbReference>
<dbReference type="Pfam" id="PF04295">
    <property type="entry name" value="GD_AH_second"/>
    <property type="match status" value="1"/>
</dbReference>